<proteinExistence type="predicted"/>
<evidence type="ECO:0000256" key="1">
    <source>
        <dbReference type="SAM" id="MobiDB-lite"/>
    </source>
</evidence>
<dbReference type="Proteomes" id="UP000824120">
    <property type="component" value="Chromosome 1"/>
</dbReference>
<evidence type="ECO:0000313" key="2">
    <source>
        <dbReference type="EMBL" id="KAG5628761.1"/>
    </source>
</evidence>
<feature type="region of interest" description="Disordered" evidence="1">
    <location>
        <begin position="53"/>
        <end position="87"/>
    </location>
</feature>
<sequence length="120" mass="13389">MVFSSTNGGLVGGGNSSSFLTNICNALDMDGLSERTKEKHKFKLKALALKLKRGVEEEEEREEDTKTNESNYSQNDNGTNNNNENDYNFSCNMPIRVSKAKKHQTCPKLLAPTGRLMEID</sequence>
<name>A0A9J6AWL7_SOLCO</name>
<gene>
    <name evidence="2" type="ORF">H5410_000478</name>
</gene>
<comment type="caution">
    <text evidence="2">The sequence shown here is derived from an EMBL/GenBank/DDBJ whole genome shotgun (WGS) entry which is preliminary data.</text>
</comment>
<accession>A0A9J6AWL7</accession>
<dbReference type="EMBL" id="JACXVP010000001">
    <property type="protein sequence ID" value="KAG5628761.1"/>
    <property type="molecule type" value="Genomic_DNA"/>
</dbReference>
<feature type="compositionally biased region" description="Low complexity" evidence="1">
    <location>
        <begin position="71"/>
        <end position="87"/>
    </location>
</feature>
<dbReference type="AlphaFoldDB" id="A0A9J6AWL7"/>
<organism evidence="2 3">
    <name type="scientific">Solanum commersonii</name>
    <name type="common">Commerson's wild potato</name>
    <name type="synonym">Commerson's nightshade</name>
    <dbReference type="NCBI Taxonomy" id="4109"/>
    <lineage>
        <taxon>Eukaryota</taxon>
        <taxon>Viridiplantae</taxon>
        <taxon>Streptophyta</taxon>
        <taxon>Embryophyta</taxon>
        <taxon>Tracheophyta</taxon>
        <taxon>Spermatophyta</taxon>
        <taxon>Magnoliopsida</taxon>
        <taxon>eudicotyledons</taxon>
        <taxon>Gunneridae</taxon>
        <taxon>Pentapetalae</taxon>
        <taxon>asterids</taxon>
        <taxon>lamiids</taxon>
        <taxon>Solanales</taxon>
        <taxon>Solanaceae</taxon>
        <taxon>Solanoideae</taxon>
        <taxon>Solaneae</taxon>
        <taxon>Solanum</taxon>
    </lineage>
</organism>
<protein>
    <submittedName>
        <fullName evidence="2">Uncharacterized protein</fullName>
    </submittedName>
</protein>
<keyword evidence="3" id="KW-1185">Reference proteome</keyword>
<reference evidence="2 3" key="1">
    <citation type="submission" date="2020-09" db="EMBL/GenBank/DDBJ databases">
        <title>De no assembly of potato wild relative species, Solanum commersonii.</title>
        <authorList>
            <person name="Cho K."/>
        </authorList>
    </citation>
    <scope>NUCLEOTIDE SEQUENCE [LARGE SCALE GENOMIC DNA]</scope>
    <source>
        <strain evidence="2">LZ3.2</strain>
        <tissue evidence="2">Leaf</tissue>
    </source>
</reference>
<evidence type="ECO:0000313" key="3">
    <source>
        <dbReference type="Proteomes" id="UP000824120"/>
    </source>
</evidence>